<dbReference type="InterPro" id="IPR012340">
    <property type="entry name" value="NA-bd_OB-fold"/>
</dbReference>
<evidence type="ECO:0000256" key="1">
    <source>
        <dbReference type="ARBA" id="ARBA00022741"/>
    </source>
</evidence>
<dbReference type="GO" id="GO:0008233">
    <property type="term" value="F:peptidase activity"/>
    <property type="evidence" value="ECO:0007669"/>
    <property type="project" value="UniProtKB-KW"/>
</dbReference>
<dbReference type="AlphaFoldDB" id="X6MVK7"/>
<dbReference type="FunFam" id="3.40.50.300:FF:002861">
    <property type="entry name" value="Cell division control protein 48 homolog E"/>
    <property type="match status" value="1"/>
</dbReference>
<reference evidence="4 5" key="1">
    <citation type="journal article" date="2013" name="Curr. Biol.">
        <title>The Genome of the Foraminiferan Reticulomyxa filosa.</title>
        <authorList>
            <person name="Glockner G."/>
            <person name="Hulsmann N."/>
            <person name="Schleicher M."/>
            <person name="Noegel A.A."/>
            <person name="Eichinger L."/>
            <person name="Gallinger C."/>
            <person name="Pawlowski J."/>
            <person name="Sierra R."/>
            <person name="Euteneuer U."/>
            <person name="Pillet L."/>
            <person name="Moustafa A."/>
            <person name="Platzer M."/>
            <person name="Groth M."/>
            <person name="Szafranski K."/>
            <person name="Schliwa M."/>
        </authorList>
    </citation>
    <scope>NUCLEOTIDE SEQUENCE [LARGE SCALE GENOMIC DNA]</scope>
</reference>
<dbReference type="GO" id="GO:0005524">
    <property type="term" value="F:ATP binding"/>
    <property type="evidence" value="ECO:0007669"/>
    <property type="project" value="UniProtKB-KW"/>
</dbReference>
<gene>
    <name evidence="4" type="ORF">RFI_19839</name>
</gene>
<dbReference type="InterPro" id="IPR050221">
    <property type="entry name" value="26S_Proteasome_ATPase"/>
</dbReference>
<keyword evidence="4" id="KW-0645">Protease</keyword>
<feature type="domain" description="Proteasomal ATPase second OB" evidence="3">
    <location>
        <begin position="103"/>
        <end position="156"/>
    </location>
</feature>
<dbReference type="OMA" id="AIACSID"/>
<dbReference type="GO" id="GO:0006508">
    <property type="term" value="P:proteolysis"/>
    <property type="evidence" value="ECO:0007669"/>
    <property type="project" value="UniProtKB-KW"/>
</dbReference>
<evidence type="ECO:0000313" key="4">
    <source>
        <dbReference type="EMBL" id="ETO17482.1"/>
    </source>
</evidence>
<comment type="caution">
    <text evidence="4">The sequence shown here is derived from an EMBL/GenBank/DDBJ whole genome shotgun (WGS) entry which is preliminary data.</text>
</comment>
<organism evidence="4 5">
    <name type="scientific">Reticulomyxa filosa</name>
    <dbReference type="NCBI Taxonomy" id="46433"/>
    <lineage>
        <taxon>Eukaryota</taxon>
        <taxon>Sar</taxon>
        <taxon>Rhizaria</taxon>
        <taxon>Retaria</taxon>
        <taxon>Foraminifera</taxon>
        <taxon>Monothalamids</taxon>
        <taxon>Reticulomyxidae</taxon>
        <taxon>Reticulomyxa</taxon>
    </lineage>
</organism>
<dbReference type="Proteomes" id="UP000023152">
    <property type="component" value="Unassembled WGS sequence"/>
</dbReference>
<dbReference type="Gene3D" id="2.40.50.140">
    <property type="entry name" value="Nucleic acid-binding proteins"/>
    <property type="match status" value="1"/>
</dbReference>
<keyword evidence="1" id="KW-0547">Nucleotide-binding</keyword>
<keyword evidence="2" id="KW-0067">ATP-binding</keyword>
<sequence length="231" mass="26651">MRLAFKTKSDEDTDLYSQWKSLEEYYQFLDIQVPSSKCFLLLLFLFCKGTYEMKHLKHELLRAQEEVKRIQSVPLTIGQVEEFFFVKKKNGVECLKKKKKLIKFLEMIDENHAIVGSTNGTNYYTRVLSTLNREELKPSASVALHRHSHSVVDILPPEADSTVNQLQMSEKPDVTYDDIGGLDIQKQEIREAVELPLTHFYLYQQIGIDPPRGVLLYGPPGTGKVEFLHTK</sequence>
<keyword evidence="4" id="KW-0378">Hydrolase</keyword>
<dbReference type="EMBL" id="ASPP01016521">
    <property type="protein sequence ID" value="ETO17482.1"/>
    <property type="molecule type" value="Genomic_DNA"/>
</dbReference>
<evidence type="ECO:0000259" key="3">
    <source>
        <dbReference type="Pfam" id="PF16450"/>
    </source>
</evidence>
<dbReference type="SUPFAM" id="SSF52540">
    <property type="entry name" value="P-loop containing nucleoside triphosphate hydrolases"/>
    <property type="match status" value="1"/>
</dbReference>
<dbReference type="Gene3D" id="3.40.50.300">
    <property type="entry name" value="P-loop containing nucleotide triphosphate hydrolases"/>
    <property type="match status" value="1"/>
</dbReference>
<dbReference type="OrthoDB" id="10255768at2759"/>
<dbReference type="Pfam" id="PF16450">
    <property type="entry name" value="Prot_ATP_ID_OB_C"/>
    <property type="match status" value="1"/>
</dbReference>
<evidence type="ECO:0000313" key="5">
    <source>
        <dbReference type="Proteomes" id="UP000023152"/>
    </source>
</evidence>
<dbReference type="InterPro" id="IPR027417">
    <property type="entry name" value="P-loop_NTPase"/>
</dbReference>
<evidence type="ECO:0000256" key="2">
    <source>
        <dbReference type="ARBA" id="ARBA00022840"/>
    </source>
</evidence>
<dbReference type="PANTHER" id="PTHR23073">
    <property type="entry name" value="26S PROTEASOME REGULATORY SUBUNIT"/>
    <property type="match status" value="1"/>
</dbReference>
<accession>X6MVK7</accession>
<keyword evidence="5" id="KW-1185">Reference proteome</keyword>
<dbReference type="InterPro" id="IPR032501">
    <property type="entry name" value="Prot_ATP_ID_OB_2nd"/>
</dbReference>
<proteinExistence type="predicted"/>
<protein>
    <submittedName>
        <fullName evidence="4">26S protease regulatory subunit 6b</fullName>
    </submittedName>
</protein>
<name>X6MVK7_RETFI</name>